<reference evidence="4 5" key="1">
    <citation type="submission" date="2020-12" db="EMBL/GenBank/DDBJ databases">
        <title>YIM B01967 draft genome.</title>
        <authorList>
            <person name="Yan X."/>
        </authorList>
    </citation>
    <scope>NUCLEOTIDE SEQUENCE [LARGE SCALE GENOMIC DNA]</scope>
    <source>
        <strain evidence="4 5">YIM B01967</strain>
    </source>
</reference>
<dbReference type="PROSITE" id="PS51257">
    <property type="entry name" value="PROKAR_LIPOPROTEIN"/>
    <property type="match status" value="1"/>
</dbReference>
<feature type="domain" description="DUF4352" evidence="3">
    <location>
        <begin position="56"/>
        <end position="165"/>
    </location>
</feature>
<feature type="region of interest" description="Disordered" evidence="2">
    <location>
        <begin position="21"/>
        <end position="48"/>
    </location>
</feature>
<proteinExistence type="predicted"/>
<keyword evidence="5" id="KW-1185">Reference proteome</keyword>
<comment type="caution">
    <text evidence="4">The sequence shown here is derived from an EMBL/GenBank/DDBJ whole genome shotgun (WGS) entry which is preliminary data.</text>
</comment>
<keyword evidence="1" id="KW-0732">Signal</keyword>
<dbReference type="EMBL" id="JAEOAH010000005">
    <property type="protein sequence ID" value="MBK3494298.1"/>
    <property type="molecule type" value="Genomic_DNA"/>
</dbReference>
<dbReference type="Gene3D" id="2.60.40.1240">
    <property type="match status" value="1"/>
</dbReference>
<protein>
    <submittedName>
        <fullName evidence="4">DUF4352 domain-containing protein</fullName>
    </submittedName>
</protein>
<dbReference type="Pfam" id="PF11611">
    <property type="entry name" value="DUF4352"/>
    <property type="match status" value="1"/>
</dbReference>
<dbReference type="InterPro" id="IPR029050">
    <property type="entry name" value="Immunoprotect_excell_Ig-like"/>
</dbReference>
<sequence>MKKWYLAPLAAVLLLAGCNDTEDKKTESDKKDAQKTEQTEKEDSANKTQEKAPVFYKIGDVVKLDGIELTIKSAEYTEEDEYSKAEKDKVITLAVSVTNTTDKTIHADSSDFYIFDKKGNQLEEYYGYDQFAINKDLEKGQTASSKLYFDVTAEKTFELKYEPAFLEQSKEVKWKIEMD</sequence>
<evidence type="ECO:0000256" key="2">
    <source>
        <dbReference type="SAM" id="MobiDB-lite"/>
    </source>
</evidence>
<accession>A0ABS1H5G9</accession>
<dbReference type="RefSeq" id="WP_200748252.1">
    <property type="nucleotide sequence ID" value="NZ_JAEOAH010000005.1"/>
</dbReference>
<evidence type="ECO:0000259" key="3">
    <source>
        <dbReference type="Pfam" id="PF11611"/>
    </source>
</evidence>
<name>A0ABS1H5G9_9BACL</name>
<evidence type="ECO:0000313" key="5">
    <source>
        <dbReference type="Proteomes" id="UP000618943"/>
    </source>
</evidence>
<gene>
    <name evidence="4" type="ORF">JFL43_05395</name>
</gene>
<evidence type="ECO:0000256" key="1">
    <source>
        <dbReference type="ARBA" id="ARBA00022729"/>
    </source>
</evidence>
<organism evidence="4 5">
    <name type="scientific">Viridibacillus soli</name>
    <dbReference type="NCBI Taxonomy" id="2798301"/>
    <lineage>
        <taxon>Bacteria</taxon>
        <taxon>Bacillati</taxon>
        <taxon>Bacillota</taxon>
        <taxon>Bacilli</taxon>
        <taxon>Bacillales</taxon>
        <taxon>Caryophanaceae</taxon>
        <taxon>Viridibacillus</taxon>
    </lineage>
</organism>
<dbReference type="InterPro" id="IPR029051">
    <property type="entry name" value="DUF4352"/>
</dbReference>
<dbReference type="Proteomes" id="UP000618943">
    <property type="component" value="Unassembled WGS sequence"/>
</dbReference>
<evidence type="ECO:0000313" key="4">
    <source>
        <dbReference type="EMBL" id="MBK3494298.1"/>
    </source>
</evidence>